<reference evidence="2" key="1">
    <citation type="submission" date="2020-05" db="EMBL/GenBank/DDBJ databases">
        <authorList>
            <person name="Chiriac C."/>
            <person name="Salcher M."/>
            <person name="Ghai R."/>
            <person name="Kavagutti S V."/>
        </authorList>
    </citation>
    <scope>NUCLEOTIDE SEQUENCE</scope>
</reference>
<proteinExistence type="predicted"/>
<accession>A0A6J7X0L1</accession>
<protein>
    <submittedName>
        <fullName evidence="2">Uncharacterized protein</fullName>
    </submittedName>
</protein>
<feature type="compositionally biased region" description="Basic and acidic residues" evidence="1">
    <location>
        <begin position="26"/>
        <end position="41"/>
    </location>
</feature>
<gene>
    <name evidence="2" type="ORF">UFOVP393_24</name>
</gene>
<feature type="region of interest" description="Disordered" evidence="1">
    <location>
        <begin position="1"/>
        <end position="41"/>
    </location>
</feature>
<name>A0A6J7X0L1_9CAUD</name>
<sequence length="109" mass="11390">MTAVAHSPAFAKKVGVPQSVGQDFSTADKGRKFSKGGDMKESKAMMAKEIGFMKKKGAPKSMIKHEMAEAKMAKGGFVRSADGVASRGKTKGTQVSMSGAKGMMRGGKC</sequence>
<dbReference type="EMBL" id="LR798335">
    <property type="protein sequence ID" value="CAB5223978.1"/>
    <property type="molecule type" value="Genomic_DNA"/>
</dbReference>
<evidence type="ECO:0000256" key="1">
    <source>
        <dbReference type="SAM" id="MobiDB-lite"/>
    </source>
</evidence>
<evidence type="ECO:0000313" key="2">
    <source>
        <dbReference type="EMBL" id="CAB5223978.1"/>
    </source>
</evidence>
<organism evidence="2">
    <name type="scientific">uncultured Caudovirales phage</name>
    <dbReference type="NCBI Taxonomy" id="2100421"/>
    <lineage>
        <taxon>Viruses</taxon>
        <taxon>Duplodnaviria</taxon>
        <taxon>Heunggongvirae</taxon>
        <taxon>Uroviricota</taxon>
        <taxon>Caudoviricetes</taxon>
        <taxon>Peduoviridae</taxon>
        <taxon>Maltschvirus</taxon>
        <taxon>Maltschvirus maltsch</taxon>
    </lineage>
</organism>
<feature type="region of interest" description="Disordered" evidence="1">
    <location>
        <begin position="81"/>
        <end position="109"/>
    </location>
</feature>